<dbReference type="STRING" id="459525.SAMN04488137_1441"/>
<evidence type="ECO:0000313" key="2">
    <source>
        <dbReference type="Proteomes" id="UP000199544"/>
    </source>
</evidence>
<dbReference type="OrthoDB" id="2678957at2"/>
<dbReference type="Proteomes" id="UP000199544">
    <property type="component" value="Unassembled WGS sequence"/>
</dbReference>
<evidence type="ECO:0000313" key="1">
    <source>
        <dbReference type="EMBL" id="SDM68664.1"/>
    </source>
</evidence>
<organism evidence="1 2">
    <name type="scientific">Fictibacillus solisalsi</name>
    <dbReference type="NCBI Taxonomy" id="459525"/>
    <lineage>
        <taxon>Bacteria</taxon>
        <taxon>Bacillati</taxon>
        <taxon>Bacillota</taxon>
        <taxon>Bacilli</taxon>
        <taxon>Bacillales</taxon>
        <taxon>Fictibacillaceae</taxon>
        <taxon>Fictibacillus</taxon>
    </lineage>
</organism>
<dbReference type="AlphaFoldDB" id="A0A1G9V903"/>
<sequence>MDQKELEQQIIQNYKQDEGMMILVFAQWCINHDIDPKALYFRAYPAQQENERLNHMLEQTVSKQESEEIADETVLGVLSLFGNEDLAFEVMKEIERRPKP</sequence>
<accession>A0A1G9V903</accession>
<name>A0A1G9V903_9BACL</name>
<dbReference type="RefSeq" id="WP_090233532.1">
    <property type="nucleotide sequence ID" value="NZ_FNHW01000001.1"/>
</dbReference>
<gene>
    <name evidence="1" type="ORF">SAMN04488137_1441</name>
</gene>
<dbReference type="EMBL" id="FNHW01000001">
    <property type="protein sequence ID" value="SDM68664.1"/>
    <property type="molecule type" value="Genomic_DNA"/>
</dbReference>
<proteinExistence type="predicted"/>
<reference evidence="2" key="1">
    <citation type="submission" date="2016-10" db="EMBL/GenBank/DDBJ databases">
        <authorList>
            <person name="Varghese N."/>
            <person name="Submissions S."/>
        </authorList>
    </citation>
    <scope>NUCLEOTIDE SEQUENCE [LARGE SCALE GENOMIC DNA]</scope>
    <source>
        <strain evidence="2">CGMCC 1.6854</strain>
    </source>
</reference>
<protein>
    <submittedName>
        <fullName evidence="1">Uncharacterized protein</fullName>
    </submittedName>
</protein>
<keyword evidence="2" id="KW-1185">Reference proteome</keyword>